<dbReference type="SUPFAM" id="SSF90123">
    <property type="entry name" value="ABC transporter transmembrane region"/>
    <property type="match status" value="1"/>
</dbReference>
<evidence type="ECO:0000256" key="1">
    <source>
        <dbReference type="ARBA" id="ARBA00004429"/>
    </source>
</evidence>
<feature type="region of interest" description="Disordered" evidence="10">
    <location>
        <begin position="598"/>
        <end position="670"/>
    </location>
</feature>
<feature type="transmembrane region" description="Helical" evidence="11">
    <location>
        <begin position="299"/>
        <end position="319"/>
    </location>
</feature>
<sequence length="670" mass="68538">MHTDRSTADPAADSDPIDGRTHRPLRDDPLLRALGFLGLAPWPVIRALLLGVAGALSALGLAALSAWLITRAWQMPPVLFLSVAITAVRALGISRGVFRYLERLATHDLALGAMATARERVYRTLAGGSAGYSVSLRRGDLLTRTGDDIDEIGNALIRGVIPIGVGAVTGIAAVVVMAFVAPSAAVVLAVALIVSSVVAPWMAARGSARSIADGAVATTASVQATSSLLWHAPELAVAGRRDDLLSAVSRADREAVAAADRGVRWQAAASAATPLALGASLLAACLIAIDLAGAVPGSLAAIASGTGLTPMVIGVLILLPLSAFESTAPLTEAGVQIERSRQSARRVMALVDGAGAATRSEPPGDVLPLAGPVTLELTDLSWGWPRGGAPVHLGPAGGLSRQLAAGSRLVITGPSGSGKSTLALTMAGLLTPVSGTVRCRDADGVDAPTRRTVGYFAEEGHVFATTVAENLKVARGDATVAELERALETVGLASWVAGLPEGLDTDLAGAEALSGGQRRRLLVARALLYPAAVIILDEPTEHLDADDAGSVLDALLDPGSGWFRPDQTVVVITHQLDSADDTARDVDVLTVTPTVVSASTGIRSGGGPRTRNGIGGVPDGRATRSGLIGDDSGTGGGAVPSMPDEPADDEHDAGEDPRPRRDVESQRRVR</sequence>
<evidence type="ECO:0000259" key="12">
    <source>
        <dbReference type="PROSITE" id="PS50893"/>
    </source>
</evidence>
<gene>
    <name evidence="14" type="primary">cydC</name>
    <name evidence="14" type="ORF">GS4_15_00550</name>
</gene>
<keyword evidence="6" id="KW-1278">Translocase</keyword>
<evidence type="ECO:0000256" key="8">
    <source>
        <dbReference type="ARBA" id="ARBA00023136"/>
    </source>
</evidence>
<dbReference type="GO" id="GO:0034040">
    <property type="term" value="F:ATPase-coupled lipid transmembrane transporter activity"/>
    <property type="evidence" value="ECO:0007669"/>
    <property type="project" value="TreeGrafter"/>
</dbReference>
<dbReference type="Gene3D" id="3.40.50.300">
    <property type="entry name" value="P-loop containing nucleotide triphosphate hydrolases"/>
    <property type="match status" value="1"/>
</dbReference>
<dbReference type="Gene3D" id="1.20.1560.10">
    <property type="entry name" value="ABC transporter type 1, transmembrane domain"/>
    <property type="match status" value="1"/>
</dbReference>
<feature type="transmembrane region" description="Helical" evidence="11">
    <location>
        <begin position="160"/>
        <end position="180"/>
    </location>
</feature>
<dbReference type="GO" id="GO:0045454">
    <property type="term" value="P:cell redox homeostasis"/>
    <property type="evidence" value="ECO:0007669"/>
    <property type="project" value="InterPro"/>
</dbReference>
<keyword evidence="4" id="KW-0547">Nucleotide-binding</keyword>
<proteinExistence type="inferred from homology"/>
<dbReference type="PANTHER" id="PTHR24221:SF654">
    <property type="entry name" value="ATP-BINDING CASSETTE SUB-FAMILY B MEMBER 6"/>
    <property type="match status" value="1"/>
</dbReference>
<feature type="compositionally biased region" description="Gly residues" evidence="10">
    <location>
        <begin position="603"/>
        <end position="618"/>
    </location>
</feature>
<dbReference type="STRING" id="1223545.GS4_15_00550"/>
<feature type="transmembrane region" description="Helical" evidence="11">
    <location>
        <begin position="186"/>
        <end position="204"/>
    </location>
</feature>
<feature type="domain" description="ABC transmembrane type-1" evidence="13">
    <location>
        <begin position="47"/>
        <end position="339"/>
    </location>
</feature>
<dbReference type="PROSITE" id="PS50929">
    <property type="entry name" value="ABC_TM1F"/>
    <property type="match status" value="1"/>
</dbReference>
<dbReference type="AlphaFoldDB" id="M0QIH9"/>
<dbReference type="PROSITE" id="PS50893">
    <property type="entry name" value="ABC_TRANSPORTER_2"/>
    <property type="match status" value="1"/>
</dbReference>
<feature type="transmembrane region" description="Helical" evidence="11">
    <location>
        <begin position="75"/>
        <end position="93"/>
    </location>
</feature>
<dbReference type="GO" id="GO:0005524">
    <property type="term" value="F:ATP binding"/>
    <property type="evidence" value="ECO:0007669"/>
    <property type="project" value="UniProtKB-KW"/>
</dbReference>
<keyword evidence="2" id="KW-0997">Cell inner membrane</keyword>
<comment type="caution">
    <text evidence="14">The sequence shown here is derived from an EMBL/GenBank/DDBJ whole genome shotgun (WGS) entry which is preliminary data.</text>
</comment>
<evidence type="ECO:0000256" key="2">
    <source>
        <dbReference type="ARBA" id="ARBA00022519"/>
    </source>
</evidence>
<evidence type="ECO:0000256" key="5">
    <source>
        <dbReference type="ARBA" id="ARBA00022840"/>
    </source>
</evidence>
<name>M0QIH9_9ACTN</name>
<dbReference type="SUPFAM" id="SSF52540">
    <property type="entry name" value="P-loop containing nucleoside triphosphate hydrolases"/>
    <property type="match status" value="1"/>
</dbReference>
<keyword evidence="8 11" id="KW-0472">Membrane</keyword>
<evidence type="ECO:0000313" key="15">
    <source>
        <dbReference type="Proteomes" id="UP000011666"/>
    </source>
</evidence>
<dbReference type="InterPro" id="IPR003593">
    <property type="entry name" value="AAA+_ATPase"/>
</dbReference>
<evidence type="ECO:0000256" key="11">
    <source>
        <dbReference type="SAM" id="Phobius"/>
    </source>
</evidence>
<keyword evidence="15" id="KW-1185">Reference proteome</keyword>
<dbReference type="InterPro" id="IPR011527">
    <property type="entry name" value="ABC1_TM_dom"/>
</dbReference>
<organism evidence="14 15">
    <name type="scientific">Gordonia soli NBRC 108243</name>
    <dbReference type="NCBI Taxonomy" id="1223545"/>
    <lineage>
        <taxon>Bacteria</taxon>
        <taxon>Bacillati</taxon>
        <taxon>Actinomycetota</taxon>
        <taxon>Actinomycetes</taxon>
        <taxon>Mycobacteriales</taxon>
        <taxon>Gordoniaceae</taxon>
        <taxon>Gordonia</taxon>
    </lineage>
</organism>
<dbReference type="PROSITE" id="PS00211">
    <property type="entry name" value="ABC_TRANSPORTER_1"/>
    <property type="match status" value="1"/>
</dbReference>
<evidence type="ECO:0000256" key="7">
    <source>
        <dbReference type="ARBA" id="ARBA00022989"/>
    </source>
</evidence>
<feature type="compositionally biased region" description="Basic and acidic residues" evidence="10">
    <location>
        <begin position="654"/>
        <end position="670"/>
    </location>
</feature>
<dbReference type="eggNOG" id="COG4987">
    <property type="taxonomic scope" value="Bacteria"/>
</dbReference>
<dbReference type="InterPro" id="IPR003439">
    <property type="entry name" value="ABC_transporter-like_ATP-bd"/>
</dbReference>
<dbReference type="NCBIfam" id="TIGR02868">
    <property type="entry name" value="CydC"/>
    <property type="match status" value="1"/>
</dbReference>
<dbReference type="InterPro" id="IPR027417">
    <property type="entry name" value="P-loop_NTPase"/>
</dbReference>
<dbReference type="GO" id="GO:0005886">
    <property type="term" value="C:plasma membrane"/>
    <property type="evidence" value="ECO:0007669"/>
    <property type="project" value="UniProtKB-SubCell"/>
</dbReference>
<dbReference type="InterPro" id="IPR039421">
    <property type="entry name" value="Type_1_exporter"/>
</dbReference>
<accession>M0QIH9</accession>
<keyword evidence="3 11" id="KW-0812">Transmembrane</keyword>
<feature type="transmembrane region" description="Helical" evidence="11">
    <location>
        <begin position="271"/>
        <end position="293"/>
    </location>
</feature>
<evidence type="ECO:0000256" key="9">
    <source>
        <dbReference type="ARBA" id="ARBA00023455"/>
    </source>
</evidence>
<evidence type="ECO:0000313" key="14">
    <source>
        <dbReference type="EMBL" id="GAC68405.1"/>
    </source>
</evidence>
<dbReference type="InterPro" id="IPR014223">
    <property type="entry name" value="ABC_CydC/D"/>
</dbReference>
<keyword evidence="7 11" id="KW-1133">Transmembrane helix</keyword>
<dbReference type="GO" id="GO:0016887">
    <property type="term" value="F:ATP hydrolysis activity"/>
    <property type="evidence" value="ECO:0007669"/>
    <property type="project" value="InterPro"/>
</dbReference>
<evidence type="ECO:0000256" key="10">
    <source>
        <dbReference type="SAM" id="MobiDB-lite"/>
    </source>
</evidence>
<keyword evidence="2" id="KW-1003">Cell membrane</keyword>
<feature type="domain" description="ABC transporter" evidence="12">
    <location>
        <begin position="375"/>
        <end position="616"/>
    </location>
</feature>
<reference evidence="14 15" key="1">
    <citation type="submission" date="2013-01" db="EMBL/GenBank/DDBJ databases">
        <title>Whole genome shotgun sequence of Gordonia soli NBRC 108243.</title>
        <authorList>
            <person name="Isaki-Nakamura S."/>
            <person name="Hosoyama A."/>
            <person name="Tsuchikane K."/>
            <person name="Ando Y."/>
            <person name="Baba S."/>
            <person name="Ohji S."/>
            <person name="Hamada M."/>
            <person name="Tamura T."/>
            <person name="Yamazoe A."/>
            <person name="Yamazaki S."/>
            <person name="Fujita N."/>
        </authorList>
    </citation>
    <scope>NUCLEOTIDE SEQUENCE [LARGE SCALE GENOMIC DNA]</scope>
    <source>
        <strain evidence="14 15">NBRC 108243</strain>
    </source>
</reference>
<evidence type="ECO:0000256" key="6">
    <source>
        <dbReference type="ARBA" id="ARBA00022967"/>
    </source>
</evidence>
<feature type="region of interest" description="Disordered" evidence="10">
    <location>
        <begin position="1"/>
        <end position="21"/>
    </location>
</feature>
<dbReference type="GO" id="GO:0140359">
    <property type="term" value="F:ABC-type transporter activity"/>
    <property type="evidence" value="ECO:0007669"/>
    <property type="project" value="InterPro"/>
</dbReference>
<evidence type="ECO:0000256" key="3">
    <source>
        <dbReference type="ARBA" id="ARBA00022692"/>
    </source>
</evidence>
<dbReference type="EMBL" id="BANX01000015">
    <property type="protein sequence ID" value="GAC68405.1"/>
    <property type="molecule type" value="Genomic_DNA"/>
</dbReference>
<feature type="transmembrane region" description="Helical" evidence="11">
    <location>
        <begin position="47"/>
        <end position="69"/>
    </location>
</feature>
<keyword evidence="5 14" id="KW-0067">ATP-binding</keyword>
<evidence type="ECO:0000259" key="13">
    <source>
        <dbReference type="PROSITE" id="PS50929"/>
    </source>
</evidence>
<dbReference type="InterPro" id="IPR036640">
    <property type="entry name" value="ABC1_TM_sf"/>
</dbReference>
<evidence type="ECO:0000256" key="4">
    <source>
        <dbReference type="ARBA" id="ARBA00022741"/>
    </source>
</evidence>
<comment type="subcellular location">
    <subcellularLocation>
        <location evidence="1">Cell inner membrane</location>
        <topology evidence="1">Multi-pass membrane protein</topology>
    </subcellularLocation>
</comment>
<dbReference type="Pfam" id="PF00005">
    <property type="entry name" value="ABC_tran"/>
    <property type="match status" value="1"/>
</dbReference>
<dbReference type="InterPro" id="IPR017871">
    <property type="entry name" value="ABC_transporter-like_CS"/>
</dbReference>
<dbReference type="GO" id="GO:0034775">
    <property type="term" value="P:glutathione transmembrane transport"/>
    <property type="evidence" value="ECO:0007669"/>
    <property type="project" value="InterPro"/>
</dbReference>
<protein>
    <submittedName>
        <fullName evidence="14">ABC transporter permease/ATP-binding protein CydC</fullName>
    </submittedName>
</protein>
<dbReference type="PANTHER" id="PTHR24221">
    <property type="entry name" value="ATP-BINDING CASSETTE SUB-FAMILY B"/>
    <property type="match status" value="1"/>
</dbReference>
<comment type="similarity">
    <text evidence="9">Belongs to the ABC transporter superfamily. Siderophore-Fe(3+) uptake transporter (SIUT) (TC 3.A.1.21) family.</text>
</comment>
<dbReference type="Proteomes" id="UP000011666">
    <property type="component" value="Unassembled WGS sequence"/>
</dbReference>
<dbReference type="SMART" id="SM00382">
    <property type="entry name" value="AAA"/>
    <property type="match status" value="1"/>
</dbReference>